<dbReference type="OrthoDB" id="1798263at2"/>
<evidence type="ECO:0000313" key="2">
    <source>
        <dbReference type="Proteomes" id="UP000184016"/>
    </source>
</evidence>
<organism evidence="1 2">
    <name type="scientific">Alicyclobacillus tolerans</name>
    <dbReference type="NCBI Taxonomy" id="90970"/>
    <lineage>
        <taxon>Bacteria</taxon>
        <taxon>Bacillati</taxon>
        <taxon>Bacillota</taxon>
        <taxon>Bacilli</taxon>
        <taxon>Bacillales</taxon>
        <taxon>Alicyclobacillaceae</taxon>
        <taxon>Alicyclobacillus</taxon>
    </lineage>
</organism>
<dbReference type="InterPro" id="IPR038765">
    <property type="entry name" value="Papain-like_cys_pep_sf"/>
</dbReference>
<sequence length="156" mass="17771">MQLGDLIFIRGTQGLAGPIRKITRSPYTHIAGLAHPEQVIESQALRITGYEHVQTYKGVADVYRCEELTDRQRKEIVEFARSKIGTRYDYLLFFWLAGRHLLGQSVPLIASQKRRICTTLWADAYRSVGIDLCPGIEYPTPGELANSQWLKKVDSY</sequence>
<gene>
    <name evidence="1" type="ORF">SAMN05443507_11411</name>
</gene>
<dbReference type="RefSeq" id="WP_072874284.1">
    <property type="nucleotide sequence ID" value="NZ_FRAF01000014.1"/>
</dbReference>
<protein>
    <submittedName>
        <fullName evidence="1">Permuted papain-like amidase enzyme, YaeF/YiiX, C92 family</fullName>
    </submittedName>
</protein>
<evidence type="ECO:0000313" key="1">
    <source>
        <dbReference type="EMBL" id="SHK45239.1"/>
    </source>
</evidence>
<dbReference type="AlphaFoldDB" id="A0A1M6SKW1"/>
<name>A0A1M6SKW1_9BACL</name>
<keyword evidence="2" id="KW-1185">Reference proteome</keyword>
<dbReference type="EMBL" id="FRAF01000014">
    <property type="protein sequence ID" value="SHK45239.1"/>
    <property type="molecule type" value="Genomic_DNA"/>
</dbReference>
<dbReference type="SUPFAM" id="SSF54001">
    <property type="entry name" value="Cysteine proteinases"/>
    <property type="match status" value="1"/>
</dbReference>
<dbReference type="Proteomes" id="UP000184016">
    <property type="component" value="Unassembled WGS sequence"/>
</dbReference>
<reference evidence="2" key="1">
    <citation type="submission" date="2016-11" db="EMBL/GenBank/DDBJ databases">
        <authorList>
            <person name="Varghese N."/>
            <person name="Submissions S."/>
        </authorList>
    </citation>
    <scope>NUCLEOTIDE SEQUENCE [LARGE SCALE GENOMIC DNA]</scope>
    <source>
        <strain evidence="2">USBA-503</strain>
    </source>
</reference>
<accession>A0A1M6SKW1</accession>
<dbReference type="Gene3D" id="3.90.1720.10">
    <property type="entry name" value="endopeptidase domain like (from Nostoc punctiforme)"/>
    <property type="match status" value="1"/>
</dbReference>
<proteinExistence type="predicted"/>